<dbReference type="PANTHER" id="PTHR46331:SF2">
    <property type="entry name" value="VALACYCLOVIR HYDROLASE"/>
    <property type="match status" value="1"/>
</dbReference>
<dbReference type="GO" id="GO:0016787">
    <property type="term" value="F:hydrolase activity"/>
    <property type="evidence" value="ECO:0007669"/>
    <property type="project" value="UniProtKB-KW"/>
</dbReference>
<evidence type="ECO:0000313" key="3">
    <source>
        <dbReference type="Proteomes" id="UP000736373"/>
    </source>
</evidence>
<dbReference type="EMBL" id="VZQQ01000030">
    <property type="protein sequence ID" value="MBC8750299.1"/>
    <property type="molecule type" value="Genomic_DNA"/>
</dbReference>
<reference evidence="2 3" key="1">
    <citation type="submission" date="2019-09" db="EMBL/GenBank/DDBJ databases">
        <title>Paraburkholderia podalyriae sp. nov., A South African Podalyria-associated rhizobium.</title>
        <authorList>
            <person name="Mavima L."/>
            <person name="Beukes C.W."/>
            <person name="Palmer M."/>
            <person name="De Meyer S.E."/>
            <person name="James E.K."/>
            <person name="Maluk M."/>
            <person name="Avontuur J.R."/>
            <person name="Chan W.Y."/>
            <person name="Venter S.N."/>
            <person name="Steenkamp E.T."/>
        </authorList>
    </citation>
    <scope>NUCLEOTIDE SEQUENCE [LARGE SCALE GENOMIC DNA]</scope>
    <source>
        <strain evidence="2 3">WC7.3b</strain>
    </source>
</reference>
<dbReference type="Gene3D" id="3.40.50.1820">
    <property type="entry name" value="alpha/beta hydrolase"/>
    <property type="match status" value="1"/>
</dbReference>
<keyword evidence="3" id="KW-1185">Reference proteome</keyword>
<organism evidence="2 3">
    <name type="scientific">Paraburkholderia podalyriae</name>
    <dbReference type="NCBI Taxonomy" id="1938811"/>
    <lineage>
        <taxon>Bacteria</taxon>
        <taxon>Pseudomonadati</taxon>
        <taxon>Pseudomonadota</taxon>
        <taxon>Betaproteobacteria</taxon>
        <taxon>Burkholderiales</taxon>
        <taxon>Burkholderiaceae</taxon>
        <taxon>Paraburkholderia</taxon>
    </lineage>
</organism>
<protein>
    <submittedName>
        <fullName evidence="2">Alpha/beta hydrolase</fullName>
    </submittedName>
</protein>
<dbReference type="RefSeq" id="WP_187637250.1">
    <property type="nucleotide sequence ID" value="NZ_VZQQ01000030.1"/>
</dbReference>
<sequence length="217" mass="24520">MLHGGLGNSDYFGNIIPAIVPKRKVIVIDSRGQGRSTNDGRQLTYHLMAEDVQAVLTHLHITKATILGWSDGAIIGMDFVMNHPIEVDKFFSFGGTSSTSGFLDVSQSVTFNAYLNRVHKEYLRLNPFPNQWDSIYANANRMWTIEPNFTDEQLKSVRVKTWIVDADHEEVVARSDTDRMFGLIPNAREMILPRVSHFAILQDPAEFSHALLGFLDR</sequence>
<proteinExistence type="predicted"/>
<accession>A0ABR7PVI3</accession>
<dbReference type="InterPro" id="IPR029058">
    <property type="entry name" value="AB_hydrolase_fold"/>
</dbReference>
<dbReference type="Pfam" id="PF00561">
    <property type="entry name" value="Abhydrolase_1"/>
    <property type="match status" value="1"/>
</dbReference>
<dbReference type="Proteomes" id="UP000736373">
    <property type="component" value="Unassembled WGS sequence"/>
</dbReference>
<dbReference type="InterPro" id="IPR000073">
    <property type="entry name" value="AB_hydrolase_1"/>
</dbReference>
<gene>
    <name evidence="2" type="ORF">F6X42_28050</name>
</gene>
<evidence type="ECO:0000259" key="1">
    <source>
        <dbReference type="Pfam" id="PF00561"/>
    </source>
</evidence>
<keyword evidence="2" id="KW-0378">Hydrolase</keyword>
<name>A0ABR7PVI3_9BURK</name>
<dbReference type="SUPFAM" id="SSF53474">
    <property type="entry name" value="alpha/beta-Hydrolases"/>
    <property type="match status" value="1"/>
</dbReference>
<comment type="caution">
    <text evidence="2">The sequence shown here is derived from an EMBL/GenBank/DDBJ whole genome shotgun (WGS) entry which is preliminary data.</text>
</comment>
<evidence type="ECO:0000313" key="2">
    <source>
        <dbReference type="EMBL" id="MBC8750299.1"/>
    </source>
</evidence>
<dbReference type="PANTHER" id="PTHR46331">
    <property type="entry name" value="VALACYCLOVIR HYDROLASE"/>
    <property type="match status" value="1"/>
</dbReference>
<feature type="domain" description="AB hydrolase-1" evidence="1">
    <location>
        <begin position="1"/>
        <end position="97"/>
    </location>
</feature>